<evidence type="ECO:0000256" key="9">
    <source>
        <dbReference type="ARBA" id="ARBA00022741"/>
    </source>
</evidence>
<dbReference type="Pfam" id="PF00162">
    <property type="entry name" value="PGK"/>
    <property type="match status" value="1"/>
</dbReference>
<keyword evidence="18" id="KW-1185">Reference proteome</keyword>
<evidence type="ECO:0000256" key="16">
    <source>
        <dbReference type="RuleBase" id="RU000532"/>
    </source>
</evidence>
<dbReference type="GO" id="GO:0043531">
    <property type="term" value="F:ADP binding"/>
    <property type="evidence" value="ECO:0007669"/>
    <property type="project" value="TreeGrafter"/>
</dbReference>
<keyword evidence="10 13" id="KW-0418">Kinase</keyword>
<dbReference type="GO" id="GO:0005524">
    <property type="term" value="F:ATP binding"/>
    <property type="evidence" value="ECO:0007669"/>
    <property type="project" value="UniProtKB-KW"/>
</dbReference>
<evidence type="ECO:0000256" key="5">
    <source>
        <dbReference type="ARBA" id="ARBA00013061"/>
    </source>
</evidence>
<dbReference type="AlphaFoldDB" id="A0A2U2BQN4"/>
<evidence type="ECO:0000313" key="18">
    <source>
        <dbReference type="Proteomes" id="UP000245168"/>
    </source>
</evidence>
<evidence type="ECO:0000256" key="7">
    <source>
        <dbReference type="ARBA" id="ARBA00022490"/>
    </source>
</evidence>
<feature type="binding site" evidence="13 14">
    <location>
        <begin position="20"/>
        <end position="22"/>
    </location>
    <ligand>
        <name>substrate</name>
    </ligand>
</feature>
<dbReference type="PANTHER" id="PTHR11406">
    <property type="entry name" value="PHOSPHOGLYCERATE KINASE"/>
    <property type="match status" value="1"/>
</dbReference>
<comment type="caution">
    <text evidence="17">The sequence shown here is derived from an EMBL/GenBank/DDBJ whole genome shotgun (WGS) entry which is preliminary data.</text>
</comment>
<comment type="subunit">
    <text evidence="4 13">Monomer.</text>
</comment>
<keyword evidence="8 13" id="KW-0808">Transferase</keyword>
<evidence type="ECO:0000256" key="11">
    <source>
        <dbReference type="ARBA" id="ARBA00022840"/>
    </source>
</evidence>
<dbReference type="GO" id="GO:0006094">
    <property type="term" value="P:gluconeogenesis"/>
    <property type="evidence" value="ECO:0007669"/>
    <property type="project" value="TreeGrafter"/>
</dbReference>
<organism evidence="17 18">
    <name type="scientific">Marinicauda salina</name>
    <dbReference type="NCBI Taxonomy" id="2135793"/>
    <lineage>
        <taxon>Bacteria</taxon>
        <taxon>Pseudomonadati</taxon>
        <taxon>Pseudomonadota</taxon>
        <taxon>Alphaproteobacteria</taxon>
        <taxon>Maricaulales</taxon>
        <taxon>Maricaulaceae</taxon>
        <taxon>Marinicauda</taxon>
    </lineage>
</organism>
<dbReference type="HAMAP" id="MF_00145">
    <property type="entry name" value="Phosphoglyc_kinase"/>
    <property type="match status" value="1"/>
</dbReference>
<dbReference type="PANTHER" id="PTHR11406:SF23">
    <property type="entry name" value="PHOSPHOGLYCERATE KINASE 1, CHLOROPLASTIC-RELATED"/>
    <property type="match status" value="1"/>
</dbReference>
<dbReference type="PRINTS" id="PR00477">
    <property type="entry name" value="PHGLYCKINASE"/>
</dbReference>
<dbReference type="InterPro" id="IPR015824">
    <property type="entry name" value="Phosphoglycerate_kinase_N"/>
</dbReference>
<dbReference type="EMBL" id="QEXV01000007">
    <property type="protein sequence ID" value="PWE16315.1"/>
    <property type="molecule type" value="Genomic_DNA"/>
</dbReference>
<comment type="pathway">
    <text evidence="2 13">Carbohydrate degradation; glycolysis; pyruvate from D-glyceraldehyde 3-phosphate: step 2/5.</text>
</comment>
<evidence type="ECO:0000256" key="15">
    <source>
        <dbReference type="PIRSR" id="PIRSR000724-2"/>
    </source>
</evidence>
<dbReference type="InterPro" id="IPR001576">
    <property type="entry name" value="Phosphoglycerate_kinase"/>
</dbReference>
<keyword evidence="7 13" id="KW-0963">Cytoplasm</keyword>
<dbReference type="PROSITE" id="PS00111">
    <property type="entry name" value="PGLYCERATE_KINASE"/>
    <property type="match status" value="1"/>
</dbReference>
<evidence type="ECO:0000256" key="1">
    <source>
        <dbReference type="ARBA" id="ARBA00000642"/>
    </source>
</evidence>
<evidence type="ECO:0000256" key="13">
    <source>
        <dbReference type="HAMAP-Rule" id="MF_00145"/>
    </source>
</evidence>
<evidence type="ECO:0000256" key="10">
    <source>
        <dbReference type="ARBA" id="ARBA00022777"/>
    </source>
</evidence>
<feature type="binding site" evidence="13 14">
    <location>
        <begin position="58"/>
        <end position="61"/>
    </location>
    <ligand>
        <name>substrate</name>
    </ligand>
</feature>
<evidence type="ECO:0000256" key="6">
    <source>
        <dbReference type="ARBA" id="ARBA00016471"/>
    </source>
</evidence>
<comment type="catalytic activity">
    <reaction evidence="1 13 16">
        <text>(2R)-3-phosphoglycerate + ATP = (2R)-3-phospho-glyceroyl phosphate + ADP</text>
        <dbReference type="Rhea" id="RHEA:14801"/>
        <dbReference type="ChEBI" id="CHEBI:30616"/>
        <dbReference type="ChEBI" id="CHEBI:57604"/>
        <dbReference type="ChEBI" id="CHEBI:58272"/>
        <dbReference type="ChEBI" id="CHEBI:456216"/>
        <dbReference type="EC" id="2.7.2.3"/>
    </reaction>
</comment>
<feature type="binding site" evidence="14">
    <location>
        <position position="35"/>
    </location>
    <ligand>
        <name>(2R)-3-phosphoglycerate</name>
        <dbReference type="ChEBI" id="CHEBI:58272"/>
    </ligand>
</feature>
<keyword evidence="9 13" id="KW-0547">Nucleotide-binding</keyword>
<reference evidence="18" key="1">
    <citation type="submission" date="2018-05" db="EMBL/GenBank/DDBJ databases">
        <authorList>
            <person name="Liu B.-T."/>
        </authorList>
    </citation>
    <scope>NUCLEOTIDE SEQUENCE [LARGE SCALE GENOMIC DNA]</scope>
    <source>
        <strain evidence="18">WD6-1</strain>
    </source>
</reference>
<keyword evidence="12 13" id="KW-0324">Glycolysis</keyword>
<evidence type="ECO:0000256" key="2">
    <source>
        <dbReference type="ARBA" id="ARBA00004838"/>
    </source>
</evidence>
<evidence type="ECO:0000313" key="17">
    <source>
        <dbReference type="EMBL" id="PWE16315.1"/>
    </source>
</evidence>
<protein>
    <recommendedName>
        <fullName evidence="6 13">Phosphoglycerate kinase</fullName>
        <ecNumber evidence="5 13">2.7.2.3</ecNumber>
    </recommendedName>
</protein>
<comment type="similarity">
    <text evidence="3 13 16">Belongs to the phosphoglycerate kinase family.</text>
</comment>
<comment type="subcellular location">
    <subcellularLocation>
        <location evidence="13">Cytoplasm</location>
    </subcellularLocation>
</comment>
<feature type="binding site" evidence="14">
    <location>
        <position position="117"/>
    </location>
    <ligand>
        <name>(2R)-3-phosphoglycerate</name>
        <dbReference type="ChEBI" id="CHEBI:58272"/>
    </ligand>
</feature>
<comment type="caution">
    <text evidence="13">Lacks conserved residue(s) required for the propagation of feature annotation.</text>
</comment>
<name>A0A2U2BQN4_9PROT</name>
<dbReference type="FunFam" id="3.40.50.1260:FF:000031">
    <property type="entry name" value="Phosphoglycerate kinase 1"/>
    <property type="match status" value="1"/>
</dbReference>
<evidence type="ECO:0000256" key="8">
    <source>
        <dbReference type="ARBA" id="ARBA00022679"/>
    </source>
</evidence>
<dbReference type="FunFam" id="3.40.50.1260:FF:000006">
    <property type="entry name" value="Phosphoglycerate kinase"/>
    <property type="match status" value="1"/>
</dbReference>
<feature type="binding site" evidence="14">
    <location>
        <position position="150"/>
    </location>
    <ligand>
        <name>(2R)-3-phosphoglycerate</name>
        <dbReference type="ChEBI" id="CHEBI:58272"/>
    </ligand>
</feature>
<feature type="binding site" evidence="13">
    <location>
        <position position="150"/>
    </location>
    <ligand>
        <name>substrate</name>
    </ligand>
</feature>
<feature type="binding site" evidence="13">
    <location>
        <position position="35"/>
    </location>
    <ligand>
        <name>substrate</name>
    </ligand>
</feature>
<feature type="binding site" evidence="13 15">
    <location>
        <begin position="352"/>
        <end position="355"/>
    </location>
    <ligand>
        <name>ATP</name>
        <dbReference type="ChEBI" id="CHEBI:30616"/>
    </ligand>
</feature>
<feature type="binding site" evidence="13 15">
    <location>
        <position position="200"/>
    </location>
    <ligand>
        <name>ATP</name>
        <dbReference type="ChEBI" id="CHEBI:30616"/>
    </ligand>
</feature>
<dbReference type="GO" id="GO:0005829">
    <property type="term" value="C:cytosol"/>
    <property type="evidence" value="ECO:0007669"/>
    <property type="project" value="TreeGrafter"/>
</dbReference>
<dbReference type="OrthoDB" id="9808460at2"/>
<sequence>MIRRIEDADVADKTVLVRVDFNVPMRDGVVADDTRLKAALPTINHLRSKAAKVVLIAHFDRPKGVRVPEMSLKPVVAPLSELLAAPVAFAEDCVGEAAERAVAKLAAGEVLLLENTRFHASEEANDPDFAAALAGLADLYVNDAFSAAHRAHASTEGVARILTGYAGFALQREIDHLTAALEAPNRPVLAVVGGAKVSTKIDLLKNLVKKVDRLFVGGAMANTFLAAKGHDVGASRCEPDLVDTARDIIDAAGAAGCALLLPVDLVVTKEFKAHAERRVAQADDIRSDEMALDCGPETVDLLADAIAAARTLVWNGPIGAFETPPFDTATVEAARFAAARARDHGLTAVAGGGDTVAALNHAGAAEDFTFVSTAGGAFLEWLEGKTLPGVAALED</sequence>
<dbReference type="UniPathway" id="UPA00109">
    <property type="reaction ID" value="UER00185"/>
</dbReference>
<proteinExistence type="inferred from homology"/>
<dbReference type="InterPro" id="IPR015911">
    <property type="entry name" value="Phosphoglycerate_kinase_CS"/>
</dbReference>
<evidence type="ECO:0000256" key="4">
    <source>
        <dbReference type="ARBA" id="ARBA00011245"/>
    </source>
</evidence>
<dbReference type="PIRSF" id="PIRSF000724">
    <property type="entry name" value="Pgk"/>
    <property type="match status" value="1"/>
</dbReference>
<dbReference type="GO" id="GO:0004618">
    <property type="term" value="F:phosphoglycerate kinase activity"/>
    <property type="evidence" value="ECO:0007669"/>
    <property type="project" value="UniProtKB-UniRule"/>
</dbReference>
<accession>A0A2U2BQN4</accession>
<feature type="binding site" evidence="13 15">
    <location>
        <position position="322"/>
    </location>
    <ligand>
        <name>ATP</name>
        <dbReference type="ChEBI" id="CHEBI:30616"/>
    </ligand>
</feature>
<dbReference type="RefSeq" id="WP_109253817.1">
    <property type="nucleotide sequence ID" value="NZ_QEXV01000007.1"/>
</dbReference>
<evidence type="ECO:0000256" key="3">
    <source>
        <dbReference type="ARBA" id="ARBA00008982"/>
    </source>
</evidence>
<dbReference type="InterPro" id="IPR036043">
    <property type="entry name" value="Phosphoglycerate_kinase_sf"/>
</dbReference>
<keyword evidence="11 13" id="KW-0067">ATP-binding</keyword>
<dbReference type="Proteomes" id="UP000245168">
    <property type="component" value="Unassembled WGS sequence"/>
</dbReference>
<dbReference type="SUPFAM" id="SSF53748">
    <property type="entry name" value="Phosphoglycerate kinase"/>
    <property type="match status" value="1"/>
</dbReference>
<evidence type="ECO:0000256" key="12">
    <source>
        <dbReference type="ARBA" id="ARBA00023152"/>
    </source>
</evidence>
<feature type="binding site" evidence="13">
    <location>
        <position position="117"/>
    </location>
    <ligand>
        <name>substrate</name>
    </ligand>
</feature>
<dbReference type="Gene3D" id="3.40.50.1260">
    <property type="entry name" value="Phosphoglycerate kinase, N-terminal domain"/>
    <property type="match status" value="2"/>
</dbReference>
<evidence type="ECO:0000256" key="14">
    <source>
        <dbReference type="PIRSR" id="PIRSR000724-1"/>
    </source>
</evidence>
<gene>
    <name evidence="13 17" type="primary">pgk</name>
    <name evidence="17" type="ORF">DDZ18_12885</name>
</gene>
<dbReference type="EC" id="2.7.2.3" evidence="5 13"/>
<dbReference type="GO" id="GO:0006096">
    <property type="term" value="P:glycolytic process"/>
    <property type="evidence" value="ECO:0007669"/>
    <property type="project" value="UniProtKB-UniRule"/>
</dbReference>